<dbReference type="PRINTS" id="PR00359">
    <property type="entry name" value="BP450"/>
</dbReference>
<dbReference type="PANTHER" id="PTHR46696:SF4">
    <property type="entry name" value="BIOTIN BIOSYNTHESIS CYTOCHROME P450"/>
    <property type="match status" value="1"/>
</dbReference>
<evidence type="ECO:0000256" key="1">
    <source>
        <dbReference type="ARBA" id="ARBA00010617"/>
    </source>
</evidence>
<accession>A0A931CFP5</accession>
<dbReference type="FunFam" id="1.10.630.10:FF:000018">
    <property type="entry name" value="Cytochrome P450 monooxygenase"/>
    <property type="match status" value="1"/>
</dbReference>
<dbReference type="AlphaFoldDB" id="A0A931CFP5"/>
<evidence type="ECO:0000256" key="6">
    <source>
        <dbReference type="ARBA" id="ARBA00023033"/>
    </source>
</evidence>
<keyword evidence="3" id="KW-0479">Metal-binding</keyword>
<reference evidence="7" key="1">
    <citation type="submission" date="2020-11" db="EMBL/GenBank/DDBJ databases">
        <title>Isolation and identification of active actinomycetes.</title>
        <authorList>
            <person name="Sun X."/>
        </authorList>
    </citation>
    <scope>NUCLEOTIDE SEQUENCE</scope>
    <source>
        <strain evidence="7">NEAU-A11</strain>
    </source>
</reference>
<sequence length="405" mass="44934">MSDLRTVPDLSDPDLYQRGEIEQMWARLRADSPVFHTRRPGARDFWSVLSHGAAEQVLRNNREFTSTKGMRLDDDPAATASSAGKMLIVTDPPRHGKIRGVMNSAFTPRMVRRLQDNMRTTVAALLSDAPEGEPFDFTELAARLPVSVICDMLGVPRADWDYMLRLTMTAFGAVPPDGDTTGPAEAHTEILLYYDDLMRRRRRDPQDDIVSALVHAEVDGAPLTDEEVFLNCDGLISGGNETTRHASVGGLLALADNPDQLRRLRHEPDVLPTAVAETLRWTSPALHVLRTATADCEIGEQRIAAGDAVAVWLPSANRDETVFPDGDRFDVGRKPNRHLTFAAGTHFCLGASLATTELSVLFEEIVRNFEEIEIAGEARRMRSSLIWGFESLPVRWTRRTVTPAP</sequence>
<evidence type="ECO:0000256" key="4">
    <source>
        <dbReference type="ARBA" id="ARBA00023002"/>
    </source>
</evidence>
<evidence type="ECO:0000256" key="3">
    <source>
        <dbReference type="ARBA" id="ARBA00022723"/>
    </source>
</evidence>
<keyword evidence="6" id="KW-0503">Monooxygenase</keyword>
<organism evidence="7 8">
    <name type="scientific">Actinoplanes aureus</name>
    <dbReference type="NCBI Taxonomy" id="2792083"/>
    <lineage>
        <taxon>Bacteria</taxon>
        <taxon>Bacillati</taxon>
        <taxon>Actinomycetota</taxon>
        <taxon>Actinomycetes</taxon>
        <taxon>Micromonosporales</taxon>
        <taxon>Micromonosporaceae</taxon>
        <taxon>Actinoplanes</taxon>
    </lineage>
</organism>
<comment type="caution">
    <text evidence="7">The sequence shown here is derived from an EMBL/GenBank/DDBJ whole genome shotgun (WGS) entry which is preliminary data.</text>
</comment>
<evidence type="ECO:0000313" key="8">
    <source>
        <dbReference type="Proteomes" id="UP000598146"/>
    </source>
</evidence>
<dbReference type="CDD" id="cd11033">
    <property type="entry name" value="CYP142-like"/>
    <property type="match status" value="1"/>
</dbReference>
<gene>
    <name evidence="7" type="ORF">I4J89_40625</name>
</gene>
<dbReference type="EMBL" id="JADQTO010000030">
    <property type="protein sequence ID" value="MBG0567769.1"/>
    <property type="molecule type" value="Genomic_DNA"/>
</dbReference>
<dbReference type="GO" id="GO:0008395">
    <property type="term" value="F:steroid hydroxylase activity"/>
    <property type="evidence" value="ECO:0007669"/>
    <property type="project" value="TreeGrafter"/>
</dbReference>
<keyword evidence="4" id="KW-0560">Oxidoreductase</keyword>
<keyword evidence="2" id="KW-0349">Heme</keyword>
<dbReference type="RefSeq" id="WP_196419544.1">
    <property type="nucleotide sequence ID" value="NZ_JADQTO010000030.1"/>
</dbReference>
<proteinExistence type="inferred from homology"/>
<dbReference type="GO" id="GO:0036199">
    <property type="term" value="F:cholest-4-en-3-one 26-monooxygenase activity"/>
    <property type="evidence" value="ECO:0007669"/>
    <property type="project" value="TreeGrafter"/>
</dbReference>
<protein>
    <submittedName>
        <fullName evidence="7">Cytochrome P450</fullName>
    </submittedName>
</protein>
<comment type="similarity">
    <text evidence="1">Belongs to the cytochrome P450 family.</text>
</comment>
<dbReference type="SUPFAM" id="SSF48264">
    <property type="entry name" value="Cytochrome P450"/>
    <property type="match status" value="1"/>
</dbReference>
<dbReference type="Proteomes" id="UP000598146">
    <property type="component" value="Unassembled WGS sequence"/>
</dbReference>
<keyword evidence="5" id="KW-0408">Iron</keyword>
<keyword evidence="8" id="KW-1185">Reference proteome</keyword>
<dbReference type="GO" id="GO:0005506">
    <property type="term" value="F:iron ion binding"/>
    <property type="evidence" value="ECO:0007669"/>
    <property type="project" value="InterPro"/>
</dbReference>
<dbReference type="InterPro" id="IPR001128">
    <property type="entry name" value="Cyt_P450"/>
</dbReference>
<dbReference type="GO" id="GO:0006707">
    <property type="term" value="P:cholesterol catabolic process"/>
    <property type="evidence" value="ECO:0007669"/>
    <property type="project" value="TreeGrafter"/>
</dbReference>
<dbReference type="PANTHER" id="PTHR46696">
    <property type="entry name" value="P450, PUTATIVE (EUROFUNG)-RELATED"/>
    <property type="match status" value="1"/>
</dbReference>
<dbReference type="InterPro" id="IPR036396">
    <property type="entry name" value="Cyt_P450_sf"/>
</dbReference>
<evidence type="ECO:0000313" key="7">
    <source>
        <dbReference type="EMBL" id="MBG0567769.1"/>
    </source>
</evidence>
<dbReference type="Gene3D" id="1.10.630.10">
    <property type="entry name" value="Cytochrome P450"/>
    <property type="match status" value="1"/>
</dbReference>
<evidence type="ECO:0000256" key="2">
    <source>
        <dbReference type="ARBA" id="ARBA00022617"/>
    </source>
</evidence>
<evidence type="ECO:0000256" key="5">
    <source>
        <dbReference type="ARBA" id="ARBA00023004"/>
    </source>
</evidence>
<dbReference type="GO" id="GO:0017000">
    <property type="term" value="P:antibiotic biosynthetic process"/>
    <property type="evidence" value="ECO:0007669"/>
    <property type="project" value="UniProtKB-ARBA"/>
</dbReference>
<dbReference type="InterPro" id="IPR002397">
    <property type="entry name" value="Cyt_P450_B"/>
</dbReference>
<dbReference type="GO" id="GO:0020037">
    <property type="term" value="F:heme binding"/>
    <property type="evidence" value="ECO:0007669"/>
    <property type="project" value="InterPro"/>
</dbReference>
<name>A0A931CFP5_9ACTN</name>
<dbReference type="Pfam" id="PF00067">
    <property type="entry name" value="p450"/>
    <property type="match status" value="1"/>
</dbReference>